<protein>
    <recommendedName>
        <fullName evidence="4">DUF3311 domain-containing protein</fullName>
    </recommendedName>
</protein>
<accession>A0A0K0X6I1</accession>
<sequence length="92" mass="10394">MRDFIRGLPRRFIVVFFGGIYGLALLFALFPPLYLWGSGMRFDILGVPFAIMYWLINAVVLGLTLTAFYIVEDIRGELDDDSLETVDDQVGA</sequence>
<keyword evidence="1" id="KW-0472">Membrane</keyword>
<keyword evidence="1" id="KW-1133">Transmembrane helix</keyword>
<dbReference type="EMBL" id="CP012150">
    <property type="protein sequence ID" value="AKS33024.1"/>
    <property type="molecule type" value="Genomic_DNA"/>
</dbReference>
<dbReference type="RefSeq" id="WP_049745461.1">
    <property type="nucleotide sequence ID" value="NZ_CP012150.1"/>
</dbReference>
<dbReference type="Proteomes" id="UP000062255">
    <property type="component" value="Chromosome"/>
</dbReference>
<evidence type="ECO:0000313" key="3">
    <source>
        <dbReference type="Proteomes" id="UP000062255"/>
    </source>
</evidence>
<dbReference type="KEGG" id="mgo:AFA91_15215"/>
<organism evidence="2 3">
    <name type="scientific">Mycolicibacterium goodii</name>
    <name type="common">Mycobacterium goodii</name>
    <dbReference type="NCBI Taxonomy" id="134601"/>
    <lineage>
        <taxon>Bacteria</taxon>
        <taxon>Bacillati</taxon>
        <taxon>Actinomycetota</taxon>
        <taxon>Actinomycetes</taxon>
        <taxon>Mycobacteriales</taxon>
        <taxon>Mycobacteriaceae</taxon>
        <taxon>Mycolicibacterium</taxon>
    </lineage>
</organism>
<evidence type="ECO:0008006" key="4">
    <source>
        <dbReference type="Google" id="ProtNLM"/>
    </source>
</evidence>
<dbReference type="PATRIC" id="fig|134601.6.peg.3165"/>
<feature type="transmembrane region" description="Helical" evidence="1">
    <location>
        <begin position="12"/>
        <end position="31"/>
    </location>
</feature>
<feature type="transmembrane region" description="Helical" evidence="1">
    <location>
        <begin position="51"/>
        <end position="71"/>
    </location>
</feature>
<evidence type="ECO:0000313" key="2">
    <source>
        <dbReference type="EMBL" id="AKS33024.1"/>
    </source>
</evidence>
<dbReference type="STRING" id="134601.AFA91_15215"/>
<dbReference type="OrthoDB" id="7014098at2"/>
<proteinExistence type="predicted"/>
<keyword evidence="1" id="KW-0812">Transmembrane</keyword>
<evidence type="ECO:0000256" key="1">
    <source>
        <dbReference type="SAM" id="Phobius"/>
    </source>
</evidence>
<gene>
    <name evidence="2" type="ORF">AFA91_15215</name>
</gene>
<name>A0A0K0X6I1_MYCGD</name>
<dbReference type="AlphaFoldDB" id="A0A0K0X6I1"/>
<reference evidence="2 3" key="1">
    <citation type="submission" date="2015-07" db="EMBL/GenBank/DDBJ databases">
        <title>Complete genome sequence of Mycobacterium goodii X7B, a facultative thermophilic biodesulfurizing bacterium.</title>
        <authorList>
            <person name="Yu B."/>
            <person name="Li F."/>
            <person name="Xu P."/>
        </authorList>
    </citation>
    <scope>NUCLEOTIDE SEQUENCE [LARGE SCALE GENOMIC DNA]</scope>
    <source>
        <strain evidence="2 3">X7B</strain>
    </source>
</reference>